<feature type="domain" description="SnoaL-like" evidence="1">
    <location>
        <begin position="10"/>
        <end position="123"/>
    </location>
</feature>
<protein>
    <recommendedName>
        <fullName evidence="1">SnoaL-like domain-containing protein</fullName>
    </recommendedName>
</protein>
<dbReference type="Gene3D" id="3.10.450.50">
    <property type="match status" value="1"/>
</dbReference>
<proteinExistence type="predicted"/>
<dbReference type="InterPro" id="IPR037401">
    <property type="entry name" value="SnoaL-like"/>
</dbReference>
<evidence type="ECO:0000259" key="1">
    <source>
        <dbReference type="Pfam" id="PF12680"/>
    </source>
</evidence>
<evidence type="ECO:0000313" key="3">
    <source>
        <dbReference type="Proteomes" id="UP000198310"/>
    </source>
</evidence>
<sequence>MNDPLPILSAYFDLIQSFNLNPEAYAAVLHPEVEQVEYPNLIYKTVQRRNFNDILDNIRVGRELLRDPNFAVERTALGADGSVTVEGLWQATVISDIGPLLRGQRLSAHLCLIFEFKDGKIYRQRRYPCFELV</sequence>
<dbReference type="EMBL" id="FZNS01000003">
    <property type="protein sequence ID" value="SNR51137.1"/>
    <property type="molecule type" value="Genomic_DNA"/>
</dbReference>
<accession>A0A238WX71</accession>
<keyword evidence="3" id="KW-1185">Reference proteome</keyword>
<evidence type="ECO:0000313" key="2">
    <source>
        <dbReference type="EMBL" id="SNR51137.1"/>
    </source>
</evidence>
<reference evidence="3" key="1">
    <citation type="submission" date="2017-06" db="EMBL/GenBank/DDBJ databases">
        <authorList>
            <person name="Varghese N."/>
            <person name="Submissions S."/>
        </authorList>
    </citation>
    <scope>NUCLEOTIDE SEQUENCE [LARGE SCALE GENOMIC DNA]</scope>
    <source>
        <strain evidence="3">DSM 28041</strain>
    </source>
</reference>
<dbReference type="RefSeq" id="WP_045688235.1">
    <property type="nucleotide sequence ID" value="NZ_FZNS01000003.1"/>
</dbReference>
<gene>
    <name evidence="2" type="ORF">SAMN06269173_103225</name>
</gene>
<name>A0A238WX71_9BACT</name>
<organism evidence="2 3">
    <name type="scientific">Hymenobacter mucosus</name>
    <dbReference type="NCBI Taxonomy" id="1411120"/>
    <lineage>
        <taxon>Bacteria</taxon>
        <taxon>Pseudomonadati</taxon>
        <taxon>Bacteroidota</taxon>
        <taxon>Cytophagia</taxon>
        <taxon>Cytophagales</taxon>
        <taxon>Hymenobacteraceae</taxon>
        <taxon>Hymenobacter</taxon>
    </lineage>
</organism>
<dbReference type="InterPro" id="IPR032710">
    <property type="entry name" value="NTF2-like_dom_sf"/>
</dbReference>
<dbReference type="Pfam" id="PF12680">
    <property type="entry name" value="SnoaL_2"/>
    <property type="match status" value="1"/>
</dbReference>
<dbReference type="AlphaFoldDB" id="A0A238WX71"/>
<dbReference type="SUPFAM" id="SSF54427">
    <property type="entry name" value="NTF2-like"/>
    <property type="match status" value="1"/>
</dbReference>
<dbReference type="Proteomes" id="UP000198310">
    <property type="component" value="Unassembled WGS sequence"/>
</dbReference>